<evidence type="ECO:0000256" key="2">
    <source>
        <dbReference type="ARBA" id="ARBA00007783"/>
    </source>
</evidence>
<reference evidence="10" key="1">
    <citation type="submission" date="2018-09" db="EMBL/GenBank/DDBJ databases">
        <title>Murine metabolic-syndrome-specific gut microbial biobank.</title>
        <authorList>
            <person name="Liu C."/>
        </authorList>
    </citation>
    <scope>NUCLEOTIDE SEQUENCE</scope>
    <source>
        <strain evidence="10">D42-62</strain>
    </source>
</reference>
<keyword evidence="7 8" id="KW-0472">Membrane</keyword>
<feature type="transmembrane region" description="Helical" evidence="8">
    <location>
        <begin position="71"/>
        <end position="96"/>
    </location>
</feature>
<feature type="domain" description="ABC transmembrane type-2" evidence="9">
    <location>
        <begin position="36"/>
        <end position="259"/>
    </location>
</feature>
<proteinExistence type="inferred from homology"/>
<evidence type="ECO:0000256" key="8">
    <source>
        <dbReference type="RuleBase" id="RU361157"/>
    </source>
</evidence>
<feature type="transmembrane region" description="Helical" evidence="8">
    <location>
        <begin position="239"/>
        <end position="257"/>
    </location>
</feature>
<keyword evidence="11" id="KW-1185">Reference proteome</keyword>
<evidence type="ECO:0000256" key="3">
    <source>
        <dbReference type="ARBA" id="ARBA00022448"/>
    </source>
</evidence>
<organism evidence="10 11">
    <name type="scientific">Parablautia muri</name>
    <dbReference type="NCBI Taxonomy" id="2320879"/>
    <lineage>
        <taxon>Bacteria</taxon>
        <taxon>Bacillati</taxon>
        <taxon>Bacillota</taxon>
        <taxon>Clostridia</taxon>
        <taxon>Lachnospirales</taxon>
        <taxon>Lachnospiraceae</taxon>
        <taxon>Parablautia</taxon>
    </lineage>
</organism>
<keyword evidence="3 8" id="KW-0813">Transport</keyword>
<gene>
    <name evidence="10" type="ORF">D5281_01740</name>
</gene>
<evidence type="ECO:0000259" key="9">
    <source>
        <dbReference type="PROSITE" id="PS51012"/>
    </source>
</evidence>
<evidence type="ECO:0000256" key="1">
    <source>
        <dbReference type="ARBA" id="ARBA00004651"/>
    </source>
</evidence>
<dbReference type="Pfam" id="PF01061">
    <property type="entry name" value="ABC2_membrane"/>
    <property type="match status" value="1"/>
</dbReference>
<dbReference type="PANTHER" id="PTHR30413">
    <property type="entry name" value="INNER MEMBRANE TRANSPORT PERMEASE"/>
    <property type="match status" value="1"/>
</dbReference>
<accession>A0A9X5BCR2</accession>
<dbReference type="PANTHER" id="PTHR30413:SF10">
    <property type="entry name" value="CAPSULE POLYSACCHARIDE EXPORT INNER-MEMBRANE PROTEIN CTRC"/>
    <property type="match status" value="1"/>
</dbReference>
<name>A0A9X5BCR2_9FIRM</name>
<dbReference type="AlphaFoldDB" id="A0A9X5BCR2"/>
<keyword evidence="4 8" id="KW-1003">Cell membrane</keyword>
<dbReference type="GO" id="GO:0015920">
    <property type="term" value="P:lipopolysaccharide transport"/>
    <property type="evidence" value="ECO:0007669"/>
    <property type="project" value="TreeGrafter"/>
</dbReference>
<dbReference type="Proteomes" id="UP001154420">
    <property type="component" value="Unassembled WGS sequence"/>
</dbReference>
<evidence type="ECO:0000313" key="10">
    <source>
        <dbReference type="EMBL" id="NBJ91338.1"/>
    </source>
</evidence>
<keyword evidence="6 8" id="KW-1133">Transmembrane helix</keyword>
<evidence type="ECO:0000256" key="4">
    <source>
        <dbReference type="ARBA" id="ARBA00022475"/>
    </source>
</evidence>
<evidence type="ECO:0000256" key="5">
    <source>
        <dbReference type="ARBA" id="ARBA00022692"/>
    </source>
</evidence>
<dbReference type="PROSITE" id="PS51012">
    <property type="entry name" value="ABC_TM2"/>
    <property type="match status" value="1"/>
</dbReference>
<protein>
    <recommendedName>
        <fullName evidence="8">Transport permease protein</fullName>
    </recommendedName>
</protein>
<feature type="transmembrane region" description="Helical" evidence="8">
    <location>
        <begin position="180"/>
        <end position="197"/>
    </location>
</feature>
<dbReference type="OrthoDB" id="9794365at2"/>
<feature type="transmembrane region" description="Helical" evidence="8">
    <location>
        <begin position="150"/>
        <end position="173"/>
    </location>
</feature>
<dbReference type="RefSeq" id="WP_160558410.1">
    <property type="nucleotide sequence ID" value="NZ_QZDT01000001.1"/>
</dbReference>
<dbReference type="GO" id="GO:0005886">
    <property type="term" value="C:plasma membrane"/>
    <property type="evidence" value="ECO:0007669"/>
    <property type="project" value="UniProtKB-SubCell"/>
</dbReference>
<feature type="transmembrane region" description="Helical" evidence="8">
    <location>
        <begin position="117"/>
        <end position="138"/>
    </location>
</feature>
<sequence length="267" mass="31506">MLNKLIGFLIDIWRERKTILDLAKNDFRAKYTNSILGIVWAFVVPFSTILIMWFVFEFGFRSVPVDDVPFILFYIPAFLAWNYFSDVFSSASGCLWEYSYMIKKMCFRVSVLPIVKLISAGFVHMFFIFVIFVMFGLYGYKVSIYNFQVLYYFLSMDILLMGLTWLCSALAVFSKDISNVISVILQVGFWATPIVWVPNNLPEKVNIILKCNPMYYICNGYRESFIYHKWFWENKAECFYFWGITVVVFVIGANMFRRLRPQFADVM</sequence>
<dbReference type="GO" id="GO:0140359">
    <property type="term" value="F:ABC-type transporter activity"/>
    <property type="evidence" value="ECO:0007669"/>
    <property type="project" value="InterPro"/>
</dbReference>
<comment type="subcellular location">
    <subcellularLocation>
        <location evidence="1 8">Cell membrane</location>
        <topology evidence="1 8">Multi-pass membrane protein</topology>
    </subcellularLocation>
</comment>
<feature type="transmembrane region" description="Helical" evidence="8">
    <location>
        <begin position="34"/>
        <end position="56"/>
    </location>
</feature>
<evidence type="ECO:0000256" key="7">
    <source>
        <dbReference type="ARBA" id="ARBA00023136"/>
    </source>
</evidence>
<comment type="caution">
    <text evidence="10">The sequence shown here is derived from an EMBL/GenBank/DDBJ whole genome shotgun (WGS) entry which is preliminary data.</text>
</comment>
<keyword evidence="5 8" id="KW-0812">Transmembrane</keyword>
<evidence type="ECO:0000313" key="11">
    <source>
        <dbReference type="Proteomes" id="UP001154420"/>
    </source>
</evidence>
<dbReference type="InterPro" id="IPR047817">
    <property type="entry name" value="ABC2_TM_bact-type"/>
</dbReference>
<dbReference type="InterPro" id="IPR013525">
    <property type="entry name" value="ABC2_TM"/>
</dbReference>
<comment type="similarity">
    <text evidence="2 8">Belongs to the ABC-2 integral membrane protein family.</text>
</comment>
<evidence type="ECO:0000256" key="6">
    <source>
        <dbReference type="ARBA" id="ARBA00022989"/>
    </source>
</evidence>
<dbReference type="EMBL" id="QZDT01000001">
    <property type="protein sequence ID" value="NBJ91338.1"/>
    <property type="molecule type" value="Genomic_DNA"/>
</dbReference>